<dbReference type="AlphaFoldDB" id="A0ABD1Y0Z6"/>
<feature type="region of interest" description="Disordered" evidence="1">
    <location>
        <begin position="1"/>
        <end position="77"/>
    </location>
</feature>
<evidence type="ECO:0000313" key="3">
    <source>
        <dbReference type="Proteomes" id="UP001605036"/>
    </source>
</evidence>
<dbReference type="EMBL" id="JBHFFA010000006">
    <property type="protein sequence ID" value="KAL2620296.1"/>
    <property type="molecule type" value="Genomic_DNA"/>
</dbReference>
<sequence>MNAWKQEGAETNSENRDKREVRTLHAWRGMNWHDHQQKHWKVQRNVGRTTDSRRGGNDERRSSGQDSGAGDGERNQK</sequence>
<proteinExistence type="predicted"/>
<organism evidence="2 3">
    <name type="scientific">Riccia fluitans</name>
    <dbReference type="NCBI Taxonomy" id="41844"/>
    <lineage>
        <taxon>Eukaryota</taxon>
        <taxon>Viridiplantae</taxon>
        <taxon>Streptophyta</taxon>
        <taxon>Embryophyta</taxon>
        <taxon>Marchantiophyta</taxon>
        <taxon>Marchantiopsida</taxon>
        <taxon>Marchantiidae</taxon>
        <taxon>Marchantiales</taxon>
        <taxon>Ricciaceae</taxon>
        <taxon>Riccia</taxon>
    </lineage>
</organism>
<feature type="compositionally biased region" description="Basic and acidic residues" evidence="1">
    <location>
        <begin position="50"/>
        <end position="63"/>
    </location>
</feature>
<protein>
    <submittedName>
        <fullName evidence="2">Uncharacterized protein</fullName>
    </submittedName>
</protein>
<dbReference type="Proteomes" id="UP001605036">
    <property type="component" value="Unassembled WGS sequence"/>
</dbReference>
<name>A0ABD1Y0Z6_9MARC</name>
<reference evidence="2 3" key="1">
    <citation type="submission" date="2024-09" db="EMBL/GenBank/DDBJ databases">
        <title>Chromosome-scale assembly of Riccia fluitans.</title>
        <authorList>
            <person name="Paukszto L."/>
            <person name="Sawicki J."/>
            <person name="Karawczyk K."/>
            <person name="Piernik-Szablinska J."/>
            <person name="Szczecinska M."/>
            <person name="Mazdziarz M."/>
        </authorList>
    </citation>
    <scope>NUCLEOTIDE SEQUENCE [LARGE SCALE GENOMIC DNA]</scope>
    <source>
        <strain evidence="2">Rf_01</strain>
        <tissue evidence="2">Aerial parts of the thallus</tissue>
    </source>
</reference>
<comment type="caution">
    <text evidence="2">The sequence shown here is derived from an EMBL/GenBank/DDBJ whole genome shotgun (WGS) entry which is preliminary data.</text>
</comment>
<accession>A0ABD1Y0Z6</accession>
<evidence type="ECO:0000256" key="1">
    <source>
        <dbReference type="SAM" id="MobiDB-lite"/>
    </source>
</evidence>
<feature type="compositionally biased region" description="Basic and acidic residues" evidence="1">
    <location>
        <begin position="13"/>
        <end position="23"/>
    </location>
</feature>
<evidence type="ECO:0000313" key="2">
    <source>
        <dbReference type="EMBL" id="KAL2620296.1"/>
    </source>
</evidence>
<keyword evidence="3" id="KW-1185">Reference proteome</keyword>
<gene>
    <name evidence="2" type="ORF">R1flu_000501</name>
</gene>